<accession>A0ABS8T8W0</accession>
<evidence type="ECO:0000313" key="1">
    <source>
        <dbReference type="EMBL" id="MCD7467475.1"/>
    </source>
</evidence>
<dbReference type="Proteomes" id="UP000823775">
    <property type="component" value="Unassembled WGS sequence"/>
</dbReference>
<keyword evidence="2" id="KW-1185">Reference proteome</keyword>
<reference evidence="1 2" key="1">
    <citation type="journal article" date="2021" name="BMC Genomics">
        <title>Datura genome reveals duplications of psychoactive alkaloid biosynthetic genes and high mutation rate following tissue culture.</title>
        <authorList>
            <person name="Rajewski A."/>
            <person name="Carter-House D."/>
            <person name="Stajich J."/>
            <person name="Litt A."/>
        </authorList>
    </citation>
    <scope>NUCLEOTIDE SEQUENCE [LARGE SCALE GENOMIC DNA]</scope>
    <source>
        <strain evidence="1">AR-01</strain>
    </source>
</reference>
<comment type="caution">
    <text evidence="1">The sequence shown here is derived from an EMBL/GenBank/DDBJ whole genome shotgun (WGS) entry which is preliminary data.</text>
</comment>
<name>A0ABS8T8W0_DATST</name>
<gene>
    <name evidence="1" type="ORF">HAX54_004928</name>
</gene>
<evidence type="ECO:0000313" key="2">
    <source>
        <dbReference type="Proteomes" id="UP000823775"/>
    </source>
</evidence>
<sequence length="226" mass="25374">MPAPVCCDRLPHRTLPLNHLHIHPTNNPTDFGCFEAARALFRFTWGWVASGWRARVQPPLVLKYPLRFQEIICRGRLCQLVFSGANVFLMKCYVMDGIALVNRTKGDFSCILFLCAMLRNRRTVELMRYGARWACEWMPKVVAGSDLYAFLLHGRSLFVGFGSQCNHLCWPTPSINGRNKGQAADIYNILTSSRKNGSSGMVNGLQSRPNLVVDIGHGVLKDSTSN</sequence>
<proteinExistence type="predicted"/>
<protein>
    <submittedName>
        <fullName evidence="1">Uncharacterized protein</fullName>
    </submittedName>
</protein>
<dbReference type="EMBL" id="JACEIK010001232">
    <property type="protein sequence ID" value="MCD7467475.1"/>
    <property type="molecule type" value="Genomic_DNA"/>
</dbReference>
<organism evidence="1 2">
    <name type="scientific">Datura stramonium</name>
    <name type="common">Jimsonweed</name>
    <name type="synonym">Common thornapple</name>
    <dbReference type="NCBI Taxonomy" id="4076"/>
    <lineage>
        <taxon>Eukaryota</taxon>
        <taxon>Viridiplantae</taxon>
        <taxon>Streptophyta</taxon>
        <taxon>Embryophyta</taxon>
        <taxon>Tracheophyta</taxon>
        <taxon>Spermatophyta</taxon>
        <taxon>Magnoliopsida</taxon>
        <taxon>eudicotyledons</taxon>
        <taxon>Gunneridae</taxon>
        <taxon>Pentapetalae</taxon>
        <taxon>asterids</taxon>
        <taxon>lamiids</taxon>
        <taxon>Solanales</taxon>
        <taxon>Solanaceae</taxon>
        <taxon>Solanoideae</taxon>
        <taxon>Datureae</taxon>
        <taxon>Datura</taxon>
    </lineage>
</organism>